<comment type="caution">
    <text evidence="2">The sequence shown here is derived from an EMBL/GenBank/DDBJ whole genome shotgun (WGS) entry which is preliminary data.</text>
</comment>
<sequence>MKLIIRGVINIQLLFRRSFLLLFFVSFYSYSQFYHGLDVGITMTNATFAVDRSNEPSSAIGFSVGYMAERELNDRIFVRVGVNFNRRSFKAVSRRGVYKTNENWGTDVVEVPLNLGYYLNYNRRNFQFFVDAGLNIGYHNRAITKNDTETIYLDIGKDADVKRLSFGSNIGAGLLVKKRVKLRLNYYHGLTNIMNTPNDTWKNSTFSVSINYFLREKEVY</sequence>
<evidence type="ECO:0000313" key="2">
    <source>
        <dbReference type="EMBL" id="RPD96161.1"/>
    </source>
</evidence>
<dbReference type="RefSeq" id="WP_123898291.1">
    <property type="nucleotide sequence ID" value="NZ_RPFJ01000013.1"/>
</dbReference>
<feature type="domain" description="Outer membrane protein beta-barrel" evidence="1">
    <location>
        <begin position="35"/>
        <end position="194"/>
    </location>
</feature>
<dbReference type="AlphaFoldDB" id="A0A3N4NIW1"/>
<dbReference type="Pfam" id="PF13568">
    <property type="entry name" value="OMP_b-brl_2"/>
    <property type="match status" value="1"/>
</dbReference>
<dbReference type="InterPro" id="IPR025665">
    <property type="entry name" value="Beta-barrel_OMP_2"/>
</dbReference>
<dbReference type="Proteomes" id="UP000270856">
    <property type="component" value="Unassembled WGS sequence"/>
</dbReference>
<dbReference type="InterPro" id="IPR011250">
    <property type="entry name" value="OMP/PagP_B-barrel"/>
</dbReference>
<gene>
    <name evidence="2" type="ORF">EGM88_10755</name>
</gene>
<dbReference type="Gene3D" id="2.40.160.20">
    <property type="match status" value="1"/>
</dbReference>
<accession>A0A3N4NIW1</accession>
<dbReference type="SUPFAM" id="SSF56925">
    <property type="entry name" value="OMPA-like"/>
    <property type="match status" value="1"/>
</dbReference>
<dbReference type="OrthoDB" id="1419557at2"/>
<proteinExistence type="predicted"/>
<evidence type="ECO:0000313" key="3">
    <source>
        <dbReference type="Proteomes" id="UP000270856"/>
    </source>
</evidence>
<evidence type="ECO:0000259" key="1">
    <source>
        <dbReference type="Pfam" id="PF13568"/>
    </source>
</evidence>
<dbReference type="EMBL" id="RPFJ01000013">
    <property type="protein sequence ID" value="RPD96161.1"/>
    <property type="molecule type" value="Genomic_DNA"/>
</dbReference>
<protein>
    <submittedName>
        <fullName evidence="2">PorT family protein</fullName>
    </submittedName>
</protein>
<organism evidence="2 3">
    <name type="scientific">Aureibaculum marinum</name>
    <dbReference type="NCBI Taxonomy" id="2487930"/>
    <lineage>
        <taxon>Bacteria</taxon>
        <taxon>Pseudomonadati</taxon>
        <taxon>Bacteroidota</taxon>
        <taxon>Flavobacteriia</taxon>
        <taxon>Flavobacteriales</taxon>
        <taxon>Flavobacteriaceae</taxon>
        <taxon>Aureibaculum</taxon>
    </lineage>
</organism>
<reference evidence="2 3" key="1">
    <citation type="submission" date="2018-11" db="EMBL/GenBank/DDBJ databases">
        <title>Aureibaculum marinum gen. nov., sp. nov., a member of the family Flavobacteriaceae isolated from the Bohai Sea.</title>
        <authorList>
            <person name="Ji X."/>
        </authorList>
    </citation>
    <scope>NUCLEOTIDE SEQUENCE [LARGE SCALE GENOMIC DNA]</scope>
    <source>
        <strain evidence="2 3">BH-SD17</strain>
    </source>
</reference>
<name>A0A3N4NIW1_9FLAO</name>
<keyword evidence="3" id="KW-1185">Reference proteome</keyword>